<evidence type="ECO:0000313" key="1">
    <source>
        <dbReference type="EMBL" id="VEL36609.1"/>
    </source>
</evidence>
<accession>A0A3S5B029</accession>
<gene>
    <name evidence="1" type="ORF">PXEA_LOCUS30049</name>
</gene>
<dbReference type="EMBL" id="CAAALY010252714">
    <property type="protein sequence ID" value="VEL36609.1"/>
    <property type="molecule type" value="Genomic_DNA"/>
</dbReference>
<protein>
    <submittedName>
        <fullName evidence="1">Uncharacterized protein</fullName>
    </submittedName>
</protein>
<reference evidence="1" key="1">
    <citation type="submission" date="2018-11" db="EMBL/GenBank/DDBJ databases">
        <authorList>
            <consortium name="Pathogen Informatics"/>
        </authorList>
    </citation>
    <scope>NUCLEOTIDE SEQUENCE</scope>
</reference>
<proteinExistence type="predicted"/>
<dbReference type="AlphaFoldDB" id="A0A3S5B029"/>
<dbReference type="Proteomes" id="UP000784294">
    <property type="component" value="Unassembled WGS sequence"/>
</dbReference>
<sequence>MLHSSGQFADAMSRSKAYNMSFCRVTKVTRALDGSLSATIGATMTPQFSPSSLVQAAQETRQMLANSEATVGSEFSMSNGLSDPVLTMNCE</sequence>
<evidence type="ECO:0000313" key="2">
    <source>
        <dbReference type="Proteomes" id="UP000784294"/>
    </source>
</evidence>
<name>A0A3S5B029_9PLAT</name>
<keyword evidence="2" id="KW-1185">Reference proteome</keyword>
<comment type="caution">
    <text evidence="1">The sequence shown here is derived from an EMBL/GenBank/DDBJ whole genome shotgun (WGS) entry which is preliminary data.</text>
</comment>
<organism evidence="1 2">
    <name type="scientific">Protopolystoma xenopodis</name>
    <dbReference type="NCBI Taxonomy" id="117903"/>
    <lineage>
        <taxon>Eukaryota</taxon>
        <taxon>Metazoa</taxon>
        <taxon>Spiralia</taxon>
        <taxon>Lophotrochozoa</taxon>
        <taxon>Platyhelminthes</taxon>
        <taxon>Monogenea</taxon>
        <taxon>Polyopisthocotylea</taxon>
        <taxon>Polystomatidea</taxon>
        <taxon>Polystomatidae</taxon>
        <taxon>Protopolystoma</taxon>
    </lineage>
</organism>